<reference evidence="1" key="1">
    <citation type="submission" date="2020-01" db="EMBL/GenBank/DDBJ databases">
        <authorList>
            <person name="Chen W.-M."/>
        </authorList>
    </citation>
    <scope>NUCLEOTIDE SEQUENCE</scope>
    <source>
        <strain evidence="1">CYK-10</strain>
    </source>
</reference>
<evidence type="ECO:0000313" key="1">
    <source>
        <dbReference type="EMBL" id="NBZ87708.1"/>
    </source>
</evidence>
<accession>A0AAE5BVX3</accession>
<evidence type="ECO:0008006" key="3">
    <source>
        <dbReference type="Google" id="ProtNLM"/>
    </source>
</evidence>
<gene>
    <name evidence="1" type="ORF">GV832_08970</name>
</gene>
<comment type="caution">
    <text evidence="1">The sequence shown here is derived from an EMBL/GenBank/DDBJ whole genome shotgun (WGS) entry which is preliminary data.</text>
</comment>
<organism evidence="1 2">
    <name type="scientific">Stagnihabitans tardus</name>
    <dbReference type="NCBI Taxonomy" id="2699202"/>
    <lineage>
        <taxon>Bacteria</taxon>
        <taxon>Pseudomonadati</taxon>
        <taxon>Pseudomonadota</taxon>
        <taxon>Alphaproteobacteria</taxon>
        <taxon>Rhodobacterales</taxon>
        <taxon>Paracoccaceae</taxon>
        <taxon>Stagnihabitans</taxon>
    </lineage>
</organism>
<proteinExistence type="predicted"/>
<keyword evidence="2" id="KW-1185">Reference proteome</keyword>
<protein>
    <recommendedName>
        <fullName evidence="3">Lipoprotein</fullName>
    </recommendedName>
</protein>
<evidence type="ECO:0000313" key="2">
    <source>
        <dbReference type="Proteomes" id="UP001193501"/>
    </source>
</evidence>
<dbReference type="Proteomes" id="UP001193501">
    <property type="component" value="Unassembled WGS sequence"/>
</dbReference>
<dbReference type="AlphaFoldDB" id="A0AAE5BVX3"/>
<dbReference type="EMBL" id="JAABNR010000007">
    <property type="protein sequence ID" value="NBZ87708.1"/>
    <property type="molecule type" value="Genomic_DNA"/>
</dbReference>
<name>A0AAE5BVX3_9RHOB</name>
<sequence length="151" mass="16411">MRRRFLILGGLVGGMTMLASCGGRLNPFNWFRRRKPEVVDQTGFTAPEDPRGLMERVTSVKVEETSTGVILRATGLAPAQGYHDAELVGLPLDAEGVKVFEFRVTEPLTATGPGPERSRTITVAAALSFYQLDQIAEIQVRAATNAVVVRP</sequence>
<dbReference type="RefSeq" id="WP_168774521.1">
    <property type="nucleotide sequence ID" value="NZ_JAABNR010000007.1"/>
</dbReference>
<dbReference type="PROSITE" id="PS51257">
    <property type="entry name" value="PROKAR_LIPOPROTEIN"/>
    <property type="match status" value="1"/>
</dbReference>